<gene>
    <name evidence="3" type="primary">PROSER2</name>
</gene>
<reference evidence="3 4" key="1">
    <citation type="journal article" date="2010" name="Nature">
        <title>The sequence and de novo assembly of the giant panda genome.</title>
        <authorList>
            <person name="Li R."/>
            <person name="Fan W."/>
            <person name="Tian G."/>
            <person name="Zhu H."/>
            <person name="He L."/>
            <person name="Cai J."/>
            <person name="Huang Q."/>
            <person name="Cai Q."/>
            <person name="Li B."/>
            <person name="Bai Y."/>
            <person name="Zhang Z."/>
            <person name="Zhang Y."/>
            <person name="Wang W."/>
            <person name="Li J."/>
            <person name="Wei F."/>
            <person name="Li H."/>
            <person name="Jian M."/>
            <person name="Li J."/>
            <person name="Zhang Z."/>
            <person name="Nielsen R."/>
            <person name="Li D."/>
            <person name="Gu W."/>
            <person name="Yang Z."/>
            <person name="Xuan Z."/>
            <person name="Ryder O.A."/>
            <person name="Leung F.C."/>
            <person name="Zhou Y."/>
            <person name="Cao J."/>
            <person name="Sun X."/>
            <person name="Fu Y."/>
            <person name="Fang X."/>
            <person name="Guo X."/>
            <person name="Wang B."/>
            <person name="Hou R."/>
            <person name="Shen F."/>
            <person name="Mu B."/>
            <person name="Ni P."/>
            <person name="Lin R."/>
            <person name="Qian W."/>
            <person name="Wang G."/>
            <person name="Yu C."/>
            <person name="Nie W."/>
            <person name="Wang J."/>
            <person name="Wu Z."/>
            <person name="Liang H."/>
            <person name="Min J."/>
            <person name="Wu Q."/>
            <person name="Cheng S."/>
            <person name="Ruan J."/>
            <person name="Wang M."/>
            <person name="Shi Z."/>
            <person name="Wen M."/>
            <person name="Liu B."/>
            <person name="Ren X."/>
            <person name="Zheng H."/>
            <person name="Dong D."/>
            <person name="Cook K."/>
            <person name="Shan G."/>
            <person name="Zhang H."/>
            <person name="Kosiol C."/>
            <person name="Xie X."/>
            <person name="Lu Z."/>
            <person name="Zheng H."/>
            <person name="Li Y."/>
            <person name="Steiner C.C."/>
            <person name="Lam T.T."/>
            <person name="Lin S."/>
            <person name="Zhang Q."/>
            <person name="Li G."/>
            <person name="Tian J."/>
            <person name="Gong T."/>
            <person name="Liu H."/>
            <person name="Zhang D."/>
            <person name="Fang L."/>
            <person name="Ye C."/>
            <person name="Zhang J."/>
            <person name="Hu W."/>
            <person name="Xu A."/>
            <person name="Ren Y."/>
            <person name="Zhang G."/>
            <person name="Bruford M.W."/>
            <person name="Li Q."/>
            <person name="Ma L."/>
            <person name="Guo Y."/>
            <person name="An N."/>
            <person name="Hu Y."/>
            <person name="Zheng Y."/>
            <person name="Shi Y."/>
            <person name="Li Z."/>
            <person name="Liu Q."/>
            <person name="Chen Y."/>
            <person name="Zhao J."/>
            <person name="Qu N."/>
            <person name="Zhao S."/>
            <person name="Tian F."/>
            <person name="Wang X."/>
            <person name="Wang H."/>
            <person name="Xu L."/>
            <person name="Liu X."/>
            <person name="Vinar T."/>
            <person name="Wang Y."/>
            <person name="Lam T.W."/>
            <person name="Yiu S.M."/>
            <person name="Liu S."/>
            <person name="Zhang H."/>
            <person name="Li D."/>
            <person name="Huang Y."/>
            <person name="Wang X."/>
            <person name="Yang G."/>
            <person name="Jiang Z."/>
            <person name="Wang J."/>
            <person name="Qin N."/>
            <person name="Li L."/>
            <person name="Li J."/>
            <person name="Bolund L."/>
            <person name="Kristiansen K."/>
            <person name="Wong G.K."/>
            <person name="Olson M."/>
            <person name="Zhang X."/>
            <person name="Li S."/>
            <person name="Yang H."/>
            <person name="Wang J."/>
            <person name="Wang J."/>
        </authorList>
    </citation>
    <scope>NUCLEOTIDE SEQUENCE [LARGE SCALE GENOMIC DNA]</scope>
</reference>
<name>A0A7N5JED5_AILME</name>
<reference evidence="3" key="2">
    <citation type="submission" date="2025-08" db="UniProtKB">
        <authorList>
            <consortium name="Ensembl"/>
        </authorList>
    </citation>
    <scope>IDENTIFICATION</scope>
</reference>
<dbReference type="PANTHER" id="PTHR16095:SF9">
    <property type="entry name" value="PROLINE AND SERINE-RICH PROTEIN 2"/>
    <property type="match status" value="1"/>
</dbReference>
<dbReference type="Ensembl" id="ENSAMET00000043242.1">
    <property type="protein sequence ID" value="ENSAMEP00000024208.1"/>
    <property type="gene ID" value="ENSAMEG00000004618.2"/>
</dbReference>
<proteinExistence type="predicted"/>
<feature type="region of interest" description="Disordered" evidence="2">
    <location>
        <begin position="1"/>
        <end position="47"/>
    </location>
</feature>
<evidence type="ECO:0000313" key="4">
    <source>
        <dbReference type="Proteomes" id="UP000008912"/>
    </source>
</evidence>
<reference evidence="3" key="3">
    <citation type="submission" date="2025-09" db="UniProtKB">
        <authorList>
            <consortium name="Ensembl"/>
        </authorList>
    </citation>
    <scope>IDENTIFICATION</scope>
</reference>
<dbReference type="AlphaFoldDB" id="A0A7N5JED5"/>
<feature type="compositionally biased region" description="Polar residues" evidence="2">
    <location>
        <begin position="1"/>
        <end position="10"/>
    </location>
</feature>
<evidence type="ECO:0000256" key="2">
    <source>
        <dbReference type="SAM" id="MobiDB-lite"/>
    </source>
</evidence>
<protein>
    <submittedName>
        <fullName evidence="3">Proline and serine rich 2</fullName>
    </submittedName>
</protein>
<dbReference type="GeneTree" id="ENSGT00940000154315"/>
<sequence length="153" mass="16662">MPVNRQQSDSSEMDSDVSPGCGLSDLSRGGSLDSRSSSSRSRSLTLDDESLKYLTHEEKDVILFFEETIDSLEDDFEEQVLCDSHSPGSLEERASGHSEPGEVIDLVQPAPEAGELECLPAGTEAAGEVFPCVWPVWTRWGSSGFCRAEACSW</sequence>
<accession>A0A7N5JED5</accession>
<keyword evidence="4" id="KW-1185">Reference proteome</keyword>
<evidence type="ECO:0000313" key="3">
    <source>
        <dbReference type="Ensembl" id="ENSAMEP00000024208.1"/>
    </source>
</evidence>
<feature type="compositionally biased region" description="Low complexity" evidence="2">
    <location>
        <begin position="20"/>
        <end position="44"/>
    </location>
</feature>
<keyword evidence="1" id="KW-0597">Phosphoprotein</keyword>
<dbReference type="PANTHER" id="PTHR16095">
    <property type="entry name" value="TRANSMEMBRANE PROTEIN 143 FAMILY MEMBER"/>
    <property type="match status" value="1"/>
</dbReference>
<evidence type="ECO:0000256" key="1">
    <source>
        <dbReference type="ARBA" id="ARBA00022553"/>
    </source>
</evidence>
<dbReference type="Proteomes" id="UP000008912">
    <property type="component" value="Unassembled WGS sequence"/>
</dbReference>
<organism evidence="3 4">
    <name type="scientific">Ailuropoda melanoleuca</name>
    <name type="common">Giant panda</name>
    <dbReference type="NCBI Taxonomy" id="9646"/>
    <lineage>
        <taxon>Eukaryota</taxon>
        <taxon>Metazoa</taxon>
        <taxon>Chordata</taxon>
        <taxon>Craniata</taxon>
        <taxon>Vertebrata</taxon>
        <taxon>Euteleostomi</taxon>
        <taxon>Mammalia</taxon>
        <taxon>Eutheria</taxon>
        <taxon>Laurasiatheria</taxon>
        <taxon>Carnivora</taxon>
        <taxon>Caniformia</taxon>
        <taxon>Ursidae</taxon>
        <taxon>Ailuropoda</taxon>
    </lineage>
</organism>